<reference evidence="9" key="2">
    <citation type="submission" date="2021-03" db="UniProtKB">
        <authorList>
            <consortium name="EnsemblPlants"/>
        </authorList>
    </citation>
    <scope>IDENTIFICATION</scope>
</reference>
<evidence type="ECO:0000313" key="10">
    <source>
        <dbReference type="Proteomes" id="UP000596660"/>
    </source>
</evidence>
<dbReference type="InterPro" id="IPR002645">
    <property type="entry name" value="STAS_dom"/>
</dbReference>
<dbReference type="InterPro" id="IPR011547">
    <property type="entry name" value="SLC26A/SulP_dom"/>
</dbReference>
<dbReference type="FunFam" id="3.30.750.24:FF:000002">
    <property type="entry name" value="Sulfate transporter 31"/>
    <property type="match status" value="1"/>
</dbReference>
<feature type="transmembrane region" description="Helical" evidence="7">
    <location>
        <begin position="175"/>
        <end position="195"/>
    </location>
</feature>
<gene>
    <name evidence="9" type="primary">LOC110687025</name>
</gene>
<dbReference type="InterPro" id="IPR036513">
    <property type="entry name" value="STAS_dom_sf"/>
</dbReference>
<feature type="compositionally biased region" description="Polar residues" evidence="6">
    <location>
        <begin position="11"/>
        <end position="24"/>
    </location>
</feature>
<dbReference type="PROSITE" id="PS01130">
    <property type="entry name" value="SLC26A"/>
    <property type="match status" value="1"/>
</dbReference>
<dbReference type="PANTHER" id="PTHR11814">
    <property type="entry name" value="SULFATE TRANSPORTER"/>
    <property type="match status" value="1"/>
</dbReference>
<dbReference type="NCBIfam" id="TIGR00815">
    <property type="entry name" value="sulP"/>
    <property type="match status" value="1"/>
</dbReference>
<feature type="transmembrane region" description="Helical" evidence="7">
    <location>
        <begin position="409"/>
        <end position="427"/>
    </location>
</feature>
<feature type="transmembrane region" description="Helical" evidence="7">
    <location>
        <begin position="69"/>
        <end position="86"/>
    </location>
</feature>
<keyword evidence="3 7" id="KW-0812">Transmembrane</keyword>
<dbReference type="Gene3D" id="3.30.750.24">
    <property type="entry name" value="STAS domain"/>
    <property type="match status" value="1"/>
</dbReference>
<dbReference type="InterPro" id="IPR001902">
    <property type="entry name" value="SLC26A/SulP_fam"/>
</dbReference>
<evidence type="ECO:0000256" key="2">
    <source>
        <dbReference type="ARBA" id="ARBA00022448"/>
    </source>
</evidence>
<protein>
    <recommendedName>
        <fullName evidence="8">STAS domain-containing protein</fullName>
    </recommendedName>
</protein>
<evidence type="ECO:0000256" key="5">
    <source>
        <dbReference type="ARBA" id="ARBA00023136"/>
    </source>
</evidence>
<feature type="transmembrane region" description="Helical" evidence="7">
    <location>
        <begin position="374"/>
        <end position="397"/>
    </location>
</feature>
<feature type="transmembrane region" description="Helical" evidence="7">
    <location>
        <begin position="281"/>
        <end position="302"/>
    </location>
</feature>
<evidence type="ECO:0000259" key="8">
    <source>
        <dbReference type="PROSITE" id="PS50801"/>
    </source>
</evidence>
<dbReference type="GO" id="GO:0008271">
    <property type="term" value="F:secondary active sulfate transmembrane transporter activity"/>
    <property type="evidence" value="ECO:0007669"/>
    <property type="project" value="InterPro"/>
</dbReference>
<dbReference type="RefSeq" id="XP_021719350.1">
    <property type="nucleotide sequence ID" value="XM_021863658.1"/>
</dbReference>
<feature type="transmembrane region" description="Helical" evidence="7">
    <location>
        <begin position="201"/>
        <end position="220"/>
    </location>
</feature>
<dbReference type="Proteomes" id="UP000596660">
    <property type="component" value="Unplaced"/>
</dbReference>
<evidence type="ECO:0000313" key="9">
    <source>
        <dbReference type="EnsemblPlants" id="AUR62043358-RA:cds"/>
    </source>
</evidence>
<keyword evidence="4 7" id="KW-1133">Transmembrane helix</keyword>
<keyword evidence="2" id="KW-0813">Transport</keyword>
<comment type="subcellular location">
    <subcellularLocation>
        <location evidence="1">Membrane</location>
        <topology evidence="1">Multi-pass membrane protein</topology>
    </subcellularLocation>
</comment>
<dbReference type="PROSITE" id="PS50801">
    <property type="entry name" value="STAS"/>
    <property type="match status" value="1"/>
</dbReference>
<feature type="domain" description="STAS" evidence="8">
    <location>
        <begin position="523"/>
        <end position="646"/>
    </location>
</feature>
<dbReference type="GeneID" id="110687025"/>
<keyword evidence="5 7" id="KW-0472">Membrane</keyword>
<feature type="region of interest" description="Disordered" evidence="6">
    <location>
        <begin position="1"/>
        <end position="30"/>
    </location>
</feature>
<feature type="transmembrane region" description="Helical" evidence="7">
    <location>
        <begin position="255"/>
        <end position="274"/>
    </location>
</feature>
<keyword evidence="10" id="KW-1185">Reference proteome</keyword>
<evidence type="ECO:0000256" key="3">
    <source>
        <dbReference type="ARBA" id="ARBA00022692"/>
    </source>
</evidence>
<dbReference type="Pfam" id="PF00916">
    <property type="entry name" value="Sulfate_transp"/>
    <property type="match status" value="1"/>
</dbReference>
<feature type="transmembrane region" description="Helical" evidence="7">
    <location>
        <begin position="465"/>
        <end position="495"/>
    </location>
</feature>
<dbReference type="InterPro" id="IPR018045">
    <property type="entry name" value="S04_transporter_CS"/>
</dbReference>
<name>A0A803NBC4_CHEQI</name>
<reference evidence="9" key="1">
    <citation type="journal article" date="2017" name="Nature">
        <title>The genome of Chenopodium quinoa.</title>
        <authorList>
            <person name="Jarvis D.E."/>
            <person name="Ho Y.S."/>
            <person name="Lightfoot D.J."/>
            <person name="Schmoeckel S.M."/>
            <person name="Li B."/>
            <person name="Borm T.J.A."/>
            <person name="Ohyanagi H."/>
            <person name="Mineta K."/>
            <person name="Michell C.T."/>
            <person name="Saber N."/>
            <person name="Kharbatia N.M."/>
            <person name="Rupper R.R."/>
            <person name="Sharp A.R."/>
            <person name="Dally N."/>
            <person name="Boughton B.A."/>
            <person name="Woo Y.H."/>
            <person name="Gao G."/>
            <person name="Schijlen E.G.W.M."/>
            <person name="Guo X."/>
            <person name="Momin A.A."/>
            <person name="Negrao S."/>
            <person name="Al-Babili S."/>
            <person name="Gehring C."/>
            <person name="Roessner U."/>
            <person name="Jung C."/>
            <person name="Murphy K."/>
            <person name="Arold S.T."/>
            <person name="Gojobori T."/>
            <person name="van der Linden C.G."/>
            <person name="van Loo E.N."/>
            <person name="Jellen E.N."/>
            <person name="Maughan P.J."/>
            <person name="Tester M."/>
        </authorList>
    </citation>
    <scope>NUCLEOTIDE SEQUENCE [LARGE SCALE GENOMIC DNA]</scope>
    <source>
        <strain evidence="9">cv. PI 614886</strain>
    </source>
</reference>
<evidence type="ECO:0000256" key="7">
    <source>
        <dbReference type="SAM" id="Phobius"/>
    </source>
</evidence>
<dbReference type="EnsemblPlants" id="AUR62043358-RA">
    <property type="protein sequence ID" value="AUR62043358-RA:cds"/>
    <property type="gene ID" value="AUR62043358"/>
</dbReference>
<evidence type="ECO:0000256" key="1">
    <source>
        <dbReference type="ARBA" id="ARBA00004141"/>
    </source>
</evidence>
<dbReference type="CDD" id="cd07042">
    <property type="entry name" value="STAS_SulP_like_sulfate_transporter"/>
    <property type="match status" value="1"/>
</dbReference>
<sequence length="653" mass="71785">MCEFDIKDSKSVSSSHENPSNGKHSNMKQEGLQSKQNFFKEFKDGFEETFFSSNRINSLKGDQSHFKKFILVLQAVFPILGWAKSYNFSKFRGDLLSGITIASMQVPQDIAYAKLANLAPQYGLYSSFVPPLIYAVMGSSRELAIGPVAMVSLIMGTMLQKEFDPVKEADDYRRLAFTATFFAGIIQSALGLLRLGFLVDYLSHAATVGFMAGAAIVIALQQLKGLLGIKKFTKKTDIVSVMHSVWSVVEHGWDWRTIVLGVSFVAFLLAAKYIGKRNKKLFWVSAVAPLVSLILSTFIVYISRADKHGVKIVGHIPKGVNPSSVDDIYFSGTNLAKGFKIGAIVGVIALAEALAIGRTFADIRGYELDGNQEMVALGATNVVGSLTSSYVVTGGFARSAVNYMAGCKTAASNIVMCFIVLLTLMVITPLFKYIPNAILSSIIISAVLGLIDIKEIIRICKIDKFDFVACMGAFFGVIFHSVEIGLLIAVCLSIFKIMFRMTRPQTTELRKLPGSSEYKNIHQYSEARMVPGVLIIKVDSAIYFANSNYIRDRIMKWLNEEEEQLADKNLPEIKHLIIDMSSVADIDTSGTHALEKLYKTLEKKIVKLVIGSPVQFVVDKLHSSGLVKLIGEDYIFTSVADAVLTCSSATQEP</sequence>
<accession>A0A803NBC4</accession>
<evidence type="ECO:0000256" key="4">
    <source>
        <dbReference type="ARBA" id="ARBA00022989"/>
    </source>
</evidence>
<organism evidence="9 10">
    <name type="scientific">Chenopodium quinoa</name>
    <name type="common">Quinoa</name>
    <dbReference type="NCBI Taxonomy" id="63459"/>
    <lineage>
        <taxon>Eukaryota</taxon>
        <taxon>Viridiplantae</taxon>
        <taxon>Streptophyta</taxon>
        <taxon>Embryophyta</taxon>
        <taxon>Tracheophyta</taxon>
        <taxon>Spermatophyta</taxon>
        <taxon>Magnoliopsida</taxon>
        <taxon>eudicotyledons</taxon>
        <taxon>Gunneridae</taxon>
        <taxon>Pentapetalae</taxon>
        <taxon>Caryophyllales</taxon>
        <taxon>Chenopodiaceae</taxon>
        <taxon>Chenopodioideae</taxon>
        <taxon>Atripliceae</taxon>
        <taxon>Chenopodium</taxon>
    </lineage>
</organism>
<feature type="compositionally biased region" description="Basic and acidic residues" evidence="6">
    <location>
        <begin position="1"/>
        <end position="10"/>
    </location>
</feature>
<dbReference type="Pfam" id="PF01740">
    <property type="entry name" value="STAS"/>
    <property type="match status" value="1"/>
</dbReference>
<proteinExistence type="predicted"/>
<dbReference type="OrthoDB" id="288203at2759"/>
<dbReference type="AlphaFoldDB" id="A0A803NBC4"/>
<dbReference type="KEGG" id="cqi:110687025"/>
<dbReference type="SUPFAM" id="SSF52091">
    <property type="entry name" value="SpoIIaa-like"/>
    <property type="match status" value="1"/>
</dbReference>
<dbReference type="GO" id="GO:0016020">
    <property type="term" value="C:membrane"/>
    <property type="evidence" value="ECO:0007669"/>
    <property type="project" value="UniProtKB-SubCell"/>
</dbReference>
<dbReference type="Gramene" id="AUR62043358-RA">
    <property type="protein sequence ID" value="AUR62043358-RA:cds"/>
    <property type="gene ID" value="AUR62043358"/>
</dbReference>
<evidence type="ECO:0000256" key="6">
    <source>
        <dbReference type="SAM" id="MobiDB-lite"/>
    </source>
</evidence>
<feature type="transmembrane region" description="Helical" evidence="7">
    <location>
        <begin position="132"/>
        <end position="154"/>
    </location>
</feature>